<dbReference type="Pfam" id="PF00126">
    <property type="entry name" value="HTH_1"/>
    <property type="match status" value="1"/>
</dbReference>
<evidence type="ECO:0000256" key="3">
    <source>
        <dbReference type="ARBA" id="ARBA00023015"/>
    </source>
</evidence>
<dbReference type="EMBL" id="BMCT01000005">
    <property type="protein sequence ID" value="GGF72467.1"/>
    <property type="molecule type" value="Genomic_DNA"/>
</dbReference>
<dbReference type="PROSITE" id="PS50931">
    <property type="entry name" value="HTH_LYSR"/>
    <property type="match status" value="1"/>
</dbReference>
<reference evidence="7" key="1">
    <citation type="journal article" date="2014" name="Int. J. Syst. Evol. Microbiol.">
        <title>Complete genome sequence of Corynebacterium casei LMG S-19264T (=DSM 44701T), isolated from a smear-ripened cheese.</title>
        <authorList>
            <consortium name="US DOE Joint Genome Institute (JGI-PGF)"/>
            <person name="Walter F."/>
            <person name="Albersmeier A."/>
            <person name="Kalinowski J."/>
            <person name="Ruckert C."/>
        </authorList>
    </citation>
    <scope>NUCLEOTIDE SEQUENCE</scope>
    <source>
        <strain evidence="7">CCM 7897</strain>
    </source>
</reference>
<evidence type="ECO:0000313" key="8">
    <source>
        <dbReference type="Proteomes" id="UP000606044"/>
    </source>
</evidence>
<reference evidence="7" key="2">
    <citation type="submission" date="2020-09" db="EMBL/GenBank/DDBJ databases">
        <authorList>
            <person name="Sun Q."/>
            <person name="Sedlacek I."/>
        </authorList>
    </citation>
    <scope>NUCLEOTIDE SEQUENCE</scope>
    <source>
        <strain evidence="7">CCM 7897</strain>
    </source>
</reference>
<name>A0A917C510_9HYPH</name>
<evidence type="ECO:0000259" key="6">
    <source>
        <dbReference type="PROSITE" id="PS50931"/>
    </source>
</evidence>
<dbReference type="AlphaFoldDB" id="A0A917C510"/>
<dbReference type="Gene3D" id="1.10.10.10">
    <property type="entry name" value="Winged helix-like DNA-binding domain superfamily/Winged helix DNA-binding domain"/>
    <property type="match status" value="1"/>
</dbReference>
<dbReference type="PANTHER" id="PTHR30118">
    <property type="entry name" value="HTH-TYPE TRANSCRIPTIONAL REGULATOR LEUO-RELATED"/>
    <property type="match status" value="1"/>
</dbReference>
<dbReference type="PANTHER" id="PTHR30118:SF15">
    <property type="entry name" value="TRANSCRIPTIONAL REGULATORY PROTEIN"/>
    <property type="match status" value="1"/>
</dbReference>
<dbReference type="RefSeq" id="WP_188580965.1">
    <property type="nucleotide sequence ID" value="NZ_BMCT01000005.1"/>
</dbReference>
<dbReference type="InterPro" id="IPR005119">
    <property type="entry name" value="LysR_subst-bd"/>
</dbReference>
<accession>A0A917C510</accession>
<dbReference type="SUPFAM" id="SSF46785">
    <property type="entry name" value="Winged helix' DNA-binding domain"/>
    <property type="match status" value="1"/>
</dbReference>
<feature type="domain" description="HTH lysR-type" evidence="6">
    <location>
        <begin position="7"/>
        <end position="64"/>
    </location>
</feature>
<dbReference type="Pfam" id="PF03466">
    <property type="entry name" value="LysR_substrate"/>
    <property type="match status" value="1"/>
</dbReference>
<proteinExistence type="inferred from homology"/>
<dbReference type="GO" id="GO:0003700">
    <property type="term" value="F:DNA-binding transcription factor activity"/>
    <property type="evidence" value="ECO:0007669"/>
    <property type="project" value="InterPro"/>
</dbReference>
<evidence type="ECO:0000256" key="2">
    <source>
        <dbReference type="ARBA" id="ARBA00022458"/>
    </source>
</evidence>
<keyword evidence="5" id="KW-0804">Transcription</keyword>
<dbReference type="PRINTS" id="PR00039">
    <property type="entry name" value="HTHLYSR"/>
</dbReference>
<protein>
    <submittedName>
        <fullName evidence="7">Transcriptional regulator</fullName>
    </submittedName>
</protein>
<dbReference type="Gene3D" id="3.40.190.10">
    <property type="entry name" value="Periplasmic binding protein-like II"/>
    <property type="match status" value="2"/>
</dbReference>
<dbReference type="Proteomes" id="UP000606044">
    <property type="component" value="Unassembled WGS sequence"/>
</dbReference>
<dbReference type="InterPro" id="IPR050389">
    <property type="entry name" value="LysR-type_TF"/>
</dbReference>
<keyword evidence="8" id="KW-1185">Reference proteome</keyword>
<dbReference type="InterPro" id="IPR000847">
    <property type="entry name" value="LysR_HTH_N"/>
</dbReference>
<dbReference type="InterPro" id="IPR036390">
    <property type="entry name" value="WH_DNA-bd_sf"/>
</dbReference>
<evidence type="ECO:0000256" key="1">
    <source>
        <dbReference type="ARBA" id="ARBA00009437"/>
    </source>
</evidence>
<keyword evidence="2" id="KW-0536">Nodulation</keyword>
<dbReference type="SUPFAM" id="SSF53850">
    <property type="entry name" value="Periplasmic binding protein-like II"/>
    <property type="match status" value="1"/>
</dbReference>
<gene>
    <name evidence="7" type="ORF">GCM10007301_35370</name>
</gene>
<comment type="caution">
    <text evidence="7">The sequence shown here is derived from an EMBL/GenBank/DDBJ whole genome shotgun (WGS) entry which is preliminary data.</text>
</comment>
<comment type="similarity">
    <text evidence="1">Belongs to the LysR transcriptional regulatory family.</text>
</comment>
<keyword evidence="4" id="KW-0238">DNA-binding</keyword>
<evidence type="ECO:0000256" key="5">
    <source>
        <dbReference type="ARBA" id="ARBA00023163"/>
    </source>
</evidence>
<evidence type="ECO:0000313" key="7">
    <source>
        <dbReference type="EMBL" id="GGF72467.1"/>
    </source>
</evidence>
<dbReference type="InterPro" id="IPR036388">
    <property type="entry name" value="WH-like_DNA-bd_sf"/>
</dbReference>
<keyword evidence="3" id="KW-0805">Transcription regulation</keyword>
<evidence type="ECO:0000256" key="4">
    <source>
        <dbReference type="ARBA" id="ARBA00023125"/>
    </source>
</evidence>
<dbReference type="GO" id="GO:0003677">
    <property type="term" value="F:DNA binding"/>
    <property type="evidence" value="ECO:0007669"/>
    <property type="project" value="UniProtKB-KW"/>
</dbReference>
<organism evidence="7 8">
    <name type="scientific">Azorhizobium oxalatiphilum</name>
    <dbReference type="NCBI Taxonomy" id="980631"/>
    <lineage>
        <taxon>Bacteria</taxon>
        <taxon>Pseudomonadati</taxon>
        <taxon>Pseudomonadota</taxon>
        <taxon>Alphaproteobacteria</taxon>
        <taxon>Hyphomicrobiales</taxon>
        <taxon>Xanthobacteraceae</taxon>
        <taxon>Azorhizobium</taxon>
    </lineage>
</organism>
<sequence length="315" mass="33889">MADIRTLDLNLLKALDALLDERSVTRAAARLSLTQPSVSGMLTRLREAFGDPLFVRTQRGIVPTARALELAAPVKRVLCEVDVLLKPPVFDPGTADFTLSVASTDYALGAFVLPFLTRLHAAAPGVRVVIRPLERRLVYDELRQGALDIALLTPETTPDDLNSVPLCFEDYVCAMRADHPAAAPGALTLEAFCALDHALVSFGGSPFHGATDEALAALGRTRRVTVSLGSFLAVPGLLRASDLISVVPRRLVEGMAGLALRAPPVEVAGFTETLVWHERTHHDAGKHWARTLMIRTHAPGRERLSPDRAAPAAVS</sequence>